<dbReference type="Proteomes" id="UP000824073">
    <property type="component" value="Unassembled WGS sequence"/>
</dbReference>
<protein>
    <submittedName>
        <fullName evidence="7">23S rRNA (Uracil(1939)-C(5))-methyltransferase RlmD</fullName>
        <ecNumber evidence="7">2.1.1.190</ecNumber>
    </submittedName>
</protein>
<dbReference type="EC" id="2.1.1.190" evidence="7"/>
<dbReference type="Gene3D" id="2.40.50.140">
    <property type="entry name" value="Nucleic acid-binding proteins"/>
    <property type="match status" value="1"/>
</dbReference>
<dbReference type="InterPro" id="IPR012340">
    <property type="entry name" value="NA-bd_OB-fold"/>
</dbReference>
<proteinExistence type="inferred from homology"/>
<dbReference type="PROSITE" id="PS51687">
    <property type="entry name" value="SAM_MT_RNA_M5U"/>
    <property type="match status" value="1"/>
</dbReference>
<feature type="binding site" evidence="4">
    <location>
        <position position="311"/>
    </location>
    <ligand>
        <name>S-adenosyl-L-methionine</name>
        <dbReference type="ChEBI" id="CHEBI:59789"/>
    </ligand>
</feature>
<dbReference type="CDD" id="cd02440">
    <property type="entry name" value="AdoMet_MTases"/>
    <property type="match status" value="1"/>
</dbReference>
<feature type="active site" evidence="5">
    <location>
        <position position="407"/>
    </location>
</feature>
<dbReference type="EMBL" id="DVMR01000047">
    <property type="protein sequence ID" value="HIU43808.1"/>
    <property type="molecule type" value="Genomic_DNA"/>
</dbReference>
<dbReference type="Gene3D" id="3.40.50.150">
    <property type="entry name" value="Vaccinia Virus protein VP39"/>
    <property type="match status" value="1"/>
</dbReference>
<keyword evidence="2 4" id="KW-0808">Transferase</keyword>
<feature type="binding site" evidence="4">
    <location>
        <position position="282"/>
    </location>
    <ligand>
        <name>S-adenosyl-L-methionine</name>
        <dbReference type="ChEBI" id="CHEBI:59789"/>
    </ligand>
</feature>
<feature type="binding site" evidence="4">
    <location>
        <position position="380"/>
    </location>
    <ligand>
        <name>S-adenosyl-L-methionine</name>
        <dbReference type="ChEBI" id="CHEBI:59789"/>
    </ligand>
</feature>
<evidence type="ECO:0000313" key="8">
    <source>
        <dbReference type="Proteomes" id="UP000824073"/>
    </source>
</evidence>
<dbReference type="InterPro" id="IPR030390">
    <property type="entry name" value="MeTrfase_TrmA_AS"/>
</dbReference>
<dbReference type="GO" id="GO:0070475">
    <property type="term" value="P:rRNA base methylation"/>
    <property type="evidence" value="ECO:0007669"/>
    <property type="project" value="TreeGrafter"/>
</dbReference>
<evidence type="ECO:0000313" key="7">
    <source>
        <dbReference type="EMBL" id="HIU43808.1"/>
    </source>
</evidence>
<evidence type="ECO:0000256" key="2">
    <source>
        <dbReference type="ARBA" id="ARBA00022679"/>
    </source>
</evidence>
<dbReference type="PROSITE" id="PS01230">
    <property type="entry name" value="TRMA_1"/>
    <property type="match status" value="1"/>
</dbReference>
<dbReference type="Pfam" id="PF05958">
    <property type="entry name" value="tRNA_U5-meth_tr"/>
    <property type="match status" value="1"/>
</dbReference>
<evidence type="ECO:0000256" key="5">
    <source>
        <dbReference type="PROSITE-ProRule" id="PRU10015"/>
    </source>
</evidence>
<dbReference type="NCBIfam" id="TIGR00479">
    <property type="entry name" value="rumA"/>
    <property type="match status" value="1"/>
</dbReference>
<evidence type="ECO:0000256" key="1">
    <source>
        <dbReference type="ARBA" id="ARBA00022603"/>
    </source>
</evidence>
<accession>A0A9D1IUJ7</accession>
<dbReference type="GO" id="GO:0070041">
    <property type="term" value="F:rRNA (uridine-C5-)-methyltransferase activity"/>
    <property type="evidence" value="ECO:0007669"/>
    <property type="project" value="TreeGrafter"/>
</dbReference>
<dbReference type="SUPFAM" id="SSF53335">
    <property type="entry name" value="S-adenosyl-L-methionine-dependent methyltransferases"/>
    <property type="match status" value="1"/>
</dbReference>
<dbReference type="AlphaFoldDB" id="A0A9D1IUJ7"/>
<dbReference type="PROSITE" id="PS50926">
    <property type="entry name" value="TRAM"/>
    <property type="match status" value="1"/>
</dbReference>
<dbReference type="FunFam" id="2.40.50.1070:FF:000003">
    <property type="entry name" value="23S rRNA (Uracil-5-)-methyltransferase RumA"/>
    <property type="match status" value="1"/>
</dbReference>
<reference evidence="7" key="2">
    <citation type="journal article" date="2021" name="PeerJ">
        <title>Extensive microbial diversity within the chicken gut microbiome revealed by metagenomics and culture.</title>
        <authorList>
            <person name="Gilroy R."/>
            <person name="Ravi A."/>
            <person name="Getino M."/>
            <person name="Pursley I."/>
            <person name="Horton D.L."/>
            <person name="Alikhan N.F."/>
            <person name="Baker D."/>
            <person name="Gharbi K."/>
            <person name="Hall N."/>
            <person name="Watson M."/>
            <person name="Adriaenssens E.M."/>
            <person name="Foster-Nyarko E."/>
            <person name="Jarju S."/>
            <person name="Secka A."/>
            <person name="Antonio M."/>
            <person name="Oren A."/>
            <person name="Chaudhuri R.R."/>
            <person name="La Ragione R."/>
            <person name="Hildebrand F."/>
            <person name="Pallen M.J."/>
        </authorList>
    </citation>
    <scope>NUCLEOTIDE SEQUENCE</scope>
    <source>
        <strain evidence="7">CHK191-8634</strain>
    </source>
</reference>
<dbReference type="PANTHER" id="PTHR11061:SF30">
    <property type="entry name" value="TRNA (URACIL(54)-C(5))-METHYLTRANSFERASE"/>
    <property type="match status" value="1"/>
</dbReference>
<name>A0A9D1IUJ7_9CLOT</name>
<feature type="binding site" evidence="4">
    <location>
        <position position="332"/>
    </location>
    <ligand>
        <name>S-adenosyl-L-methionine</name>
        <dbReference type="ChEBI" id="CHEBI:59789"/>
    </ligand>
</feature>
<evidence type="ECO:0000256" key="4">
    <source>
        <dbReference type="PROSITE-ProRule" id="PRU01024"/>
    </source>
</evidence>
<dbReference type="FunFam" id="3.40.50.150:FF:000009">
    <property type="entry name" value="23S rRNA (Uracil(1939)-C(5))-methyltransferase RlmD"/>
    <property type="match status" value="1"/>
</dbReference>
<dbReference type="InterPro" id="IPR029063">
    <property type="entry name" value="SAM-dependent_MTases_sf"/>
</dbReference>
<dbReference type="InterPro" id="IPR010280">
    <property type="entry name" value="U5_MeTrfase_fam"/>
</dbReference>
<evidence type="ECO:0000256" key="3">
    <source>
        <dbReference type="ARBA" id="ARBA00022691"/>
    </source>
</evidence>
<keyword evidence="1 4" id="KW-0489">Methyltransferase</keyword>
<dbReference type="Gene3D" id="2.40.50.1070">
    <property type="match status" value="1"/>
</dbReference>
<feature type="active site" description="Nucleophile" evidence="4">
    <location>
        <position position="407"/>
    </location>
</feature>
<comment type="caution">
    <text evidence="7">The sequence shown here is derived from an EMBL/GenBank/DDBJ whole genome shotgun (WGS) entry which is preliminary data.</text>
</comment>
<organism evidence="7 8">
    <name type="scientific">Candidatus Ventrousia excrementavium</name>
    <dbReference type="NCBI Taxonomy" id="2840961"/>
    <lineage>
        <taxon>Bacteria</taxon>
        <taxon>Bacillati</taxon>
        <taxon>Bacillota</taxon>
        <taxon>Clostridia</taxon>
        <taxon>Eubacteriales</taxon>
        <taxon>Clostridiaceae</taxon>
        <taxon>Clostridiaceae incertae sedis</taxon>
        <taxon>Candidatus Ventrousia</taxon>
    </lineage>
</organism>
<sequence>MSGLVKNDLVTGVIEGYTSEGLGVLRADGVPVFVPETARGDRCTVRIVKVLKNRAYGRLEQILEPSLHRTESKCPVFPRCGGCDFQHLFYEEELWLKRRRVEDALRRIGGFDVEVPPVEASPQLAGYRNKAIFPVGKKDGRMVFGFYRSRSHDIVPIERCLIQDPRACALARAVCRWADLNHVEPYDETSDTGLLRSIFVRTGEQGSQLCLITRTGRVPDPGQLIGQCCGACPDLRGILVSVNPERTNRLMGRTASVLWGEERLHDRLGTWGFALSPLSFYQVNHPQAEALYREAVDMAGLDRSQTALDLYCGIGTITLHLAERAGRAIGAEIVPQAVEDARENARRAGMDNVRFLCADAGQAAQQLAREGLRPDVIVVDPPRKGIDGRTIDAILQMAPARVVYIACDCASLARDAAILCDKGGYGLTRVRAFDMFPRTANVETAALLCSQ</sequence>
<feature type="domain" description="TRAM" evidence="6">
    <location>
        <begin position="1"/>
        <end position="61"/>
    </location>
</feature>
<reference evidence="7" key="1">
    <citation type="submission" date="2020-10" db="EMBL/GenBank/DDBJ databases">
        <authorList>
            <person name="Gilroy R."/>
        </authorList>
    </citation>
    <scope>NUCLEOTIDE SEQUENCE</scope>
    <source>
        <strain evidence="7">CHK191-8634</strain>
    </source>
</reference>
<keyword evidence="3 4" id="KW-0949">S-adenosyl-L-methionine</keyword>
<comment type="similarity">
    <text evidence="4">Belongs to the class I-like SAM-binding methyltransferase superfamily. RNA M5U methyltransferase family.</text>
</comment>
<dbReference type="SUPFAM" id="SSF50249">
    <property type="entry name" value="Nucleic acid-binding proteins"/>
    <property type="match status" value="1"/>
</dbReference>
<gene>
    <name evidence="7" type="primary">rlmD</name>
    <name evidence="7" type="ORF">IAB67_05865</name>
</gene>
<dbReference type="InterPro" id="IPR002792">
    <property type="entry name" value="TRAM_dom"/>
</dbReference>
<evidence type="ECO:0000259" key="6">
    <source>
        <dbReference type="PROSITE" id="PS50926"/>
    </source>
</evidence>
<dbReference type="PANTHER" id="PTHR11061">
    <property type="entry name" value="RNA M5U METHYLTRANSFERASE"/>
    <property type="match status" value="1"/>
</dbReference>